<dbReference type="EMBL" id="FUGD01000077">
    <property type="protein sequence ID" value="SJM37269.1"/>
    <property type="molecule type" value="Genomic_DNA"/>
</dbReference>
<comment type="subunit">
    <text evidence="9">The complex comprises the extracytoplasmic solute receptor protein and the two transmembrane proteins.</text>
</comment>
<feature type="transmembrane region" description="Helical" evidence="9">
    <location>
        <begin position="136"/>
        <end position="156"/>
    </location>
</feature>
<reference evidence="12" key="1">
    <citation type="submission" date="2017-02" db="EMBL/GenBank/DDBJ databases">
        <authorList>
            <person name="Mornico D."/>
        </authorList>
    </citation>
    <scope>NUCLEOTIDE SEQUENCE [LARGE SCALE GENOMIC DNA]</scope>
</reference>
<feature type="transmembrane region" description="Helical" evidence="9">
    <location>
        <begin position="14"/>
        <end position="35"/>
    </location>
</feature>
<keyword evidence="7 9" id="KW-0472">Membrane</keyword>
<dbReference type="Proteomes" id="UP000188169">
    <property type="component" value="Unassembled WGS sequence"/>
</dbReference>
<evidence type="ECO:0000259" key="10">
    <source>
        <dbReference type="Pfam" id="PF04290"/>
    </source>
</evidence>
<evidence type="ECO:0000256" key="5">
    <source>
        <dbReference type="ARBA" id="ARBA00022692"/>
    </source>
</evidence>
<evidence type="ECO:0000256" key="3">
    <source>
        <dbReference type="ARBA" id="ARBA00022475"/>
    </source>
</evidence>
<evidence type="ECO:0000256" key="8">
    <source>
        <dbReference type="ARBA" id="ARBA00038436"/>
    </source>
</evidence>
<feature type="transmembrane region" description="Helical" evidence="9">
    <location>
        <begin position="95"/>
        <end position="116"/>
    </location>
</feature>
<evidence type="ECO:0000256" key="1">
    <source>
        <dbReference type="ARBA" id="ARBA00004429"/>
    </source>
</evidence>
<dbReference type="InterPro" id="IPR055348">
    <property type="entry name" value="DctQ"/>
</dbReference>
<evidence type="ECO:0000256" key="2">
    <source>
        <dbReference type="ARBA" id="ARBA00022448"/>
    </source>
</evidence>
<dbReference type="Pfam" id="PF04290">
    <property type="entry name" value="DctQ"/>
    <property type="match status" value="1"/>
</dbReference>
<evidence type="ECO:0000256" key="9">
    <source>
        <dbReference type="RuleBase" id="RU369079"/>
    </source>
</evidence>
<keyword evidence="12" id="KW-1185">Reference proteome</keyword>
<keyword evidence="4 9" id="KW-0997">Cell inner membrane</keyword>
<comment type="function">
    <text evidence="9">Part of the tripartite ATP-independent periplasmic (TRAP) transport system.</text>
</comment>
<keyword evidence="6 9" id="KW-1133">Transmembrane helix</keyword>
<dbReference type="PANTHER" id="PTHR35011">
    <property type="entry name" value="2,3-DIKETO-L-GULONATE TRAP TRANSPORTER SMALL PERMEASE PROTEIN YIAM"/>
    <property type="match status" value="1"/>
</dbReference>
<dbReference type="InterPro" id="IPR007387">
    <property type="entry name" value="TRAP_DctQ"/>
</dbReference>
<evidence type="ECO:0000256" key="4">
    <source>
        <dbReference type="ARBA" id="ARBA00022519"/>
    </source>
</evidence>
<comment type="subcellular location">
    <subcellularLocation>
        <location evidence="1 9">Cell inner membrane</location>
        <topology evidence="1 9">Multi-pass membrane protein</topology>
    </subcellularLocation>
</comment>
<evidence type="ECO:0000313" key="12">
    <source>
        <dbReference type="Proteomes" id="UP000188169"/>
    </source>
</evidence>
<keyword evidence="3" id="KW-1003">Cell membrane</keyword>
<dbReference type="STRING" id="1945520.A1019T_01241"/>
<accession>A0A1R4EFU5</accession>
<keyword evidence="5 9" id="KW-0812">Transmembrane</keyword>
<dbReference type="AlphaFoldDB" id="A0A1R4EFU5"/>
<gene>
    <name evidence="11" type="ORF">A1019T_01241</name>
</gene>
<organism evidence="11 12">
    <name type="scientific">Psychrobacter pasteurii</name>
    <dbReference type="NCBI Taxonomy" id="1945520"/>
    <lineage>
        <taxon>Bacteria</taxon>
        <taxon>Pseudomonadati</taxon>
        <taxon>Pseudomonadota</taxon>
        <taxon>Gammaproteobacteria</taxon>
        <taxon>Moraxellales</taxon>
        <taxon>Moraxellaceae</taxon>
        <taxon>Psychrobacter</taxon>
    </lineage>
</organism>
<sequence length="175" mass="19449">MAYLVKISTLISRLCQFIGGISLIIIVLTTMLDVVARYVFKLTGGDFGFTVKGSVEIVSFFMLFALLAAFAAFVERSQIIVDVFTQKMPKAIKGYMMGVFMMGFFVIGVFFTWGLIESAFDAIEFGKVTQDLRISMMPIYLISAFLSVLLAIRSLIESINIFKTGEFFDAEETGA</sequence>
<dbReference type="RefSeq" id="WP_077448668.1">
    <property type="nucleotide sequence ID" value="NZ_FUGD01000077.1"/>
</dbReference>
<comment type="similarity">
    <text evidence="8 9">Belongs to the TRAP transporter small permease family.</text>
</comment>
<evidence type="ECO:0000313" key="11">
    <source>
        <dbReference type="EMBL" id="SJM37269.1"/>
    </source>
</evidence>
<evidence type="ECO:0000256" key="6">
    <source>
        <dbReference type="ARBA" id="ARBA00022989"/>
    </source>
</evidence>
<proteinExistence type="inferred from homology"/>
<dbReference type="OrthoDB" id="7363305at2"/>
<name>A0A1R4EFU5_9GAMM</name>
<dbReference type="GO" id="GO:0005886">
    <property type="term" value="C:plasma membrane"/>
    <property type="evidence" value="ECO:0007669"/>
    <property type="project" value="UniProtKB-SubCell"/>
</dbReference>
<keyword evidence="2 9" id="KW-0813">Transport</keyword>
<dbReference type="GO" id="GO:0022857">
    <property type="term" value="F:transmembrane transporter activity"/>
    <property type="evidence" value="ECO:0007669"/>
    <property type="project" value="UniProtKB-UniRule"/>
</dbReference>
<feature type="domain" description="Tripartite ATP-independent periplasmic transporters DctQ component" evidence="10">
    <location>
        <begin position="26"/>
        <end position="162"/>
    </location>
</feature>
<protein>
    <recommendedName>
        <fullName evidence="9">TRAP transporter small permease protein</fullName>
    </recommendedName>
</protein>
<evidence type="ECO:0000256" key="7">
    <source>
        <dbReference type="ARBA" id="ARBA00023136"/>
    </source>
</evidence>
<feature type="transmembrane region" description="Helical" evidence="9">
    <location>
        <begin position="55"/>
        <end position="74"/>
    </location>
</feature>